<feature type="signal peptide" evidence="2">
    <location>
        <begin position="1"/>
        <end position="23"/>
    </location>
</feature>
<name>A0AAV5LI17_9ROSI</name>
<evidence type="ECO:0000313" key="4">
    <source>
        <dbReference type="Proteomes" id="UP001054252"/>
    </source>
</evidence>
<dbReference type="AlphaFoldDB" id="A0AAV5LI17"/>
<evidence type="ECO:0000313" key="3">
    <source>
        <dbReference type="EMBL" id="GKV36812.1"/>
    </source>
</evidence>
<feature type="chain" id="PRO_5043394501" evidence="2">
    <location>
        <begin position="24"/>
        <end position="77"/>
    </location>
</feature>
<evidence type="ECO:0000256" key="2">
    <source>
        <dbReference type="SAM" id="SignalP"/>
    </source>
</evidence>
<organism evidence="3 4">
    <name type="scientific">Rubroshorea leprosula</name>
    <dbReference type="NCBI Taxonomy" id="152421"/>
    <lineage>
        <taxon>Eukaryota</taxon>
        <taxon>Viridiplantae</taxon>
        <taxon>Streptophyta</taxon>
        <taxon>Embryophyta</taxon>
        <taxon>Tracheophyta</taxon>
        <taxon>Spermatophyta</taxon>
        <taxon>Magnoliopsida</taxon>
        <taxon>eudicotyledons</taxon>
        <taxon>Gunneridae</taxon>
        <taxon>Pentapetalae</taxon>
        <taxon>rosids</taxon>
        <taxon>malvids</taxon>
        <taxon>Malvales</taxon>
        <taxon>Dipterocarpaceae</taxon>
        <taxon>Rubroshorea</taxon>
    </lineage>
</organism>
<evidence type="ECO:0000256" key="1">
    <source>
        <dbReference type="SAM" id="MobiDB-lite"/>
    </source>
</evidence>
<dbReference type="Proteomes" id="UP001054252">
    <property type="component" value="Unassembled WGS sequence"/>
</dbReference>
<feature type="compositionally biased region" description="Basic and acidic residues" evidence="1">
    <location>
        <begin position="60"/>
        <end position="77"/>
    </location>
</feature>
<comment type="caution">
    <text evidence="3">The sequence shown here is derived from an EMBL/GenBank/DDBJ whole genome shotgun (WGS) entry which is preliminary data.</text>
</comment>
<feature type="region of interest" description="Disordered" evidence="1">
    <location>
        <begin position="53"/>
        <end position="77"/>
    </location>
</feature>
<accession>A0AAV5LI17</accession>
<keyword evidence="2" id="KW-0732">Signal</keyword>
<dbReference type="EMBL" id="BPVZ01000118">
    <property type="protein sequence ID" value="GKV36812.1"/>
    <property type="molecule type" value="Genomic_DNA"/>
</dbReference>
<sequence length="77" mass="8690">MASSRFYACLVLLLLLSFPWSETRPLTPYIEGRNLIASIQPIAAKEALNNRKVNGYNNKSLHDSKRTTPGGPDRRYP</sequence>
<protein>
    <submittedName>
        <fullName evidence="3">Uncharacterized protein</fullName>
    </submittedName>
</protein>
<proteinExistence type="predicted"/>
<reference evidence="3 4" key="1">
    <citation type="journal article" date="2021" name="Commun. Biol.">
        <title>The genome of Shorea leprosula (Dipterocarpaceae) highlights the ecological relevance of drought in aseasonal tropical rainforests.</title>
        <authorList>
            <person name="Ng K.K.S."/>
            <person name="Kobayashi M.J."/>
            <person name="Fawcett J.A."/>
            <person name="Hatakeyama M."/>
            <person name="Paape T."/>
            <person name="Ng C.H."/>
            <person name="Ang C.C."/>
            <person name="Tnah L.H."/>
            <person name="Lee C.T."/>
            <person name="Nishiyama T."/>
            <person name="Sese J."/>
            <person name="O'Brien M.J."/>
            <person name="Copetti D."/>
            <person name="Mohd Noor M.I."/>
            <person name="Ong R.C."/>
            <person name="Putra M."/>
            <person name="Sireger I.Z."/>
            <person name="Indrioko S."/>
            <person name="Kosugi Y."/>
            <person name="Izuno A."/>
            <person name="Isagi Y."/>
            <person name="Lee S.L."/>
            <person name="Shimizu K.K."/>
        </authorList>
    </citation>
    <scope>NUCLEOTIDE SEQUENCE [LARGE SCALE GENOMIC DNA]</scope>
    <source>
        <strain evidence="3">214</strain>
    </source>
</reference>
<keyword evidence="4" id="KW-1185">Reference proteome</keyword>
<gene>
    <name evidence="3" type="ORF">SLEP1_g44903</name>
</gene>